<evidence type="ECO:0000313" key="3">
    <source>
        <dbReference type="Proteomes" id="UP000092086"/>
    </source>
</evidence>
<feature type="region of interest" description="Disordered" evidence="1">
    <location>
        <begin position="174"/>
        <end position="197"/>
    </location>
</feature>
<name>A0ABD6P723_9MYCO</name>
<reference evidence="2 3" key="1">
    <citation type="submission" date="2016-06" db="EMBL/GenBank/DDBJ databases">
        <authorList>
            <person name="Sutton G."/>
            <person name="Brinkac L."/>
            <person name="Sanka R."/>
            <person name="Adams M."/>
            <person name="Lau E."/>
            <person name="Sam S."/>
            <person name="Sreng N."/>
            <person name="Him V."/>
            <person name="Kerleguer A."/>
            <person name="Cheng S."/>
        </authorList>
    </citation>
    <scope>NUCLEOTIDE SEQUENCE [LARGE SCALE GENOMIC DNA]</scope>
    <source>
        <strain evidence="2 3">E2978</strain>
    </source>
</reference>
<evidence type="ECO:0000313" key="2">
    <source>
        <dbReference type="EMBL" id="OBG43072.1"/>
    </source>
</evidence>
<proteinExistence type="predicted"/>
<sequence length="273" mass="28466">MLGAALGVALVGCGSPAVEHPAAPPPKVPWTGNLAEDRVVWSAEPGIDLLTGAAVAVRAYVESVVVAETGGDIGYAYPGFTRAVPPNAPEGQPDSARDRRPNTEHPLTDRVVGTGRYHILRIDSAGRQVTAVVCGWGYGEALDLGNGTYGSKNTAPATDPAAGLALRWVRMTAPEHSPSPATPPLPPQQGPAPAPVDDVFGGWRIDGYLTADPTMKTNLDAAGWPSESADARSCVDKAPDPLERRLQLLNGAHPRADFPTLPPYPGWPAAGSR</sequence>
<gene>
    <name evidence="2" type="ORF">A5672_10725</name>
</gene>
<evidence type="ECO:0000256" key="1">
    <source>
        <dbReference type="SAM" id="MobiDB-lite"/>
    </source>
</evidence>
<comment type="caution">
    <text evidence="2">The sequence shown here is derived from an EMBL/GenBank/DDBJ whole genome shotgun (WGS) entry which is preliminary data.</text>
</comment>
<feature type="region of interest" description="Disordered" evidence="1">
    <location>
        <begin position="251"/>
        <end position="273"/>
    </location>
</feature>
<dbReference type="Proteomes" id="UP000092086">
    <property type="component" value="Unassembled WGS sequence"/>
</dbReference>
<accession>A0ABD6P723</accession>
<dbReference type="AlphaFoldDB" id="A0ABD6P723"/>
<feature type="compositionally biased region" description="Basic and acidic residues" evidence="1">
    <location>
        <begin position="95"/>
        <end position="108"/>
    </location>
</feature>
<feature type="compositionally biased region" description="Pro residues" evidence="1">
    <location>
        <begin position="180"/>
        <end position="194"/>
    </location>
</feature>
<organism evidence="2 3">
    <name type="scientific">Mycobacterium alsense</name>
    <dbReference type="NCBI Taxonomy" id="324058"/>
    <lineage>
        <taxon>Bacteria</taxon>
        <taxon>Bacillati</taxon>
        <taxon>Actinomycetota</taxon>
        <taxon>Actinomycetes</taxon>
        <taxon>Mycobacteriales</taxon>
        <taxon>Mycobacteriaceae</taxon>
        <taxon>Mycobacterium</taxon>
    </lineage>
</organism>
<protein>
    <submittedName>
        <fullName evidence="2">Uncharacterized protein</fullName>
    </submittedName>
</protein>
<feature type="region of interest" description="Disordered" evidence="1">
    <location>
        <begin position="81"/>
        <end position="109"/>
    </location>
</feature>
<dbReference type="EMBL" id="LZIT01000066">
    <property type="protein sequence ID" value="OBG43072.1"/>
    <property type="molecule type" value="Genomic_DNA"/>
</dbReference>